<evidence type="ECO:0000256" key="6">
    <source>
        <dbReference type="ARBA" id="ARBA00023136"/>
    </source>
</evidence>
<keyword evidence="6 8" id="KW-0472">Membrane</keyword>
<dbReference type="EMBL" id="JACSNR010000008">
    <property type="protein sequence ID" value="MBM6923712.1"/>
    <property type="molecule type" value="Genomic_DNA"/>
</dbReference>
<dbReference type="SUPFAM" id="SSF50182">
    <property type="entry name" value="Sm-like ribonucleoproteins"/>
    <property type="match status" value="1"/>
</dbReference>
<dbReference type="InterPro" id="IPR049142">
    <property type="entry name" value="MS_channel_1st"/>
</dbReference>
<feature type="transmembrane region" description="Helical" evidence="8">
    <location>
        <begin position="37"/>
        <end position="58"/>
    </location>
</feature>
<dbReference type="InterPro" id="IPR045276">
    <property type="entry name" value="YbiO_bact"/>
</dbReference>
<keyword evidence="4 8" id="KW-0812">Transmembrane</keyword>
<accession>A0ABS2GML4</accession>
<dbReference type="PANTHER" id="PTHR30460:SF0">
    <property type="entry name" value="MODERATE CONDUCTANCE MECHANOSENSITIVE CHANNEL YBIO"/>
    <property type="match status" value="1"/>
</dbReference>
<dbReference type="InterPro" id="IPR011014">
    <property type="entry name" value="MscS_channel_TM-2"/>
</dbReference>
<sequence length="317" mass="34438">MHILLTAMPESPGTFWEQFTGHFQTALENSGVFLADALWALIKVAAIFLAARFTLAVVSRMTRHVMNSARYHRTESGGKRTDTVMTLTRSFSRYLIYSVALVMALVELGVGDLVNNLIVTAGIGSVAIGFGAQSLVKDMVTGFFLMFENQFSVGDYIKVDGQEGYVEATAMRVTYLRTFKGEQIIIPNGNISQVINYTRGGYTAVVSVKVPFTMDADTVLEAVRLAAERACAGNPDVIEPPKLRGVTAFDQYGYEVTAAAKVKALTQWGCEWAIRREILREFAERGLEIASISGGAAPGQAEVRESEAAAAEPPTEA</sequence>
<evidence type="ECO:0000256" key="2">
    <source>
        <dbReference type="ARBA" id="ARBA00008017"/>
    </source>
</evidence>
<organism evidence="11 12">
    <name type="scientific">Hydrogenoanaerobacterium saccharovorans</name>
    <dbReference type="NCBI Taxonomy" id="474960"/>
    <lineage>
        <taxon>Bacteria</taxon>
        <taxon>Bacillati</taxon>
        <taxon>Bacillota</taxon>
        <taxon>Clostridia</taxon>
        <taxon>Eubacteriales</taxon>
        <taxon>Oscillospiraceae</taxon>
        <taxon>Hydrogenoanaerobacterium</taxon>
    </lineage>
</organism>
<feature type="region of interest" description="Disordered" evidence="7">
    <location>
        <begin position="294"/>
        <end position="317"/>
    </location>
</feature>
<evidence type="ECO:0000256" key="3">
    <source>
        <dbReference type="ARBA" id="ARBA00022475"/>
    </source>
</evidence>
<feature type="domain" description="Mechanosensitive ion channel transmembrane helices 2/3" evidence="10">
    <location>
        <begin position="92"/>
        <end position="133"/>
    </location>
</feature>
<reference evidence="11 12" key="1">
    <citation type="journal article" date="2021" name="Sci. Rep.">
        <title>The distribution of antibiotic resistance genes in chicken gut microbiota commensals.</title>
        <authorList>
            <person name="Juricova H."/>
            <person name="Matiasovicova J."/>
            <person name="Kubasova T."/>
            <person name="Cejkova D."/>
            <person name="Rychlik I."/>
        </authorList>
    </citation>
    <scope>NUCLEOTIDE SEQUENCE [LARGE SCALE GENOMIC DNA]</scope>
    <source>
        <strain evidence="11 12">An564</strain>
    </source>
</reference>
<proteinExistence type="inferred from homology"/>
<dbReference type="InterPro" id="IPR011066">
    <property type="entry name" value="MscS_channel_C_sf"/>
</dbReference>
<evidence type="ECO:0000256" key="7">
    <source>
        <dbReference type="SAM" id="MobiDB-lite"/>
    </source>
</evidence>
<protein>
    <submittedName>
        <fullName evidence="11">Mechanosensitive ion channel family protein</fullName>
    </submittedName>
</protein>
<dbReference type="Gene3D" id="2.30.30.60">
    <property type="match status" value="1"/>
</dbReference>
<evidence type="ECO:0000259" key="10">
    <source>
        <dbReference type="Pfam" id="PF21088"/>
    </source>
</evidence>
<comment type="caution">
    <text evidence="11">The sequence shown here is derived from an EMBL/GenBank/DDBJ whole genome shotgun (WGS) entry which is preliminary data.</text>
</comment>
<feature type="transmembrane region" description="Helical" evidence="8">
    <location>
        <begin position="117"/>
        <end position="136"/>
    </location>
</feature>
<dbReference type="InterPro" id="IPR023408">
    <property type="entry name" value="MscS_beta-dom_sf"/>
</dbReference>
<evidence type="ECO:0000256" key="5">
    <source>
        <dbReference type="ARBA" id="ARBA00022989"/>
    </source>
</evidence>
<dbReference type="Proteomes" id="UP000724149">
    <property type="component" value="Unassembled WGS sequence"/>
</dbReference>
<evidence type="ECO:0000256" key="8">
    <source>
        <dbReference type="SAM" id="Phobius"/>
    </source>
</evidence>
<keyword evidence="12" id="KW-1185">Reference proteome</keyword>
<evidence type="ECO:0000256" key="1">
    <source>
        <dbReference type="ARBA" id="ARBA00004651"/>
    </source>
</evidence>
<keyword evidence="3" id="KW-1003">Cell membrane</keyword>
<dbReference type="InterPro" id="IPR010920">
    <property type="entry name" value="LSM_dom_sf"/>
</dbReference>
<feature type="compositionally biased region" description="Low complexity" evidence="7">
    <location>
        <begin position="308"/>
        <end position="317"/>
    </location>
</feature>
<evidence type="ECO:0000259" key="9">
    <source>
        <dbReference type="Pfam" id="PF00924"/>
    </source>
</evidence>
<dbReference type="SUPFAM" id="SSF82861">
    <property type="entry name" value="Mechanosensitive channel protein MscS (YggB), transmembrane region"/>
    <property type="match status" value="1"/>
</dbReference>
<dbReference type="PANTHER" id="PTHR30460">
    <property type="entry name" value="MODERATE CONDUCTANCE MECHANOSENSITIVE CHANNEL YBIO"/>
    <property type="match status" value="1"/>
</dbReference>
<dbReference type="Gene3D" id="1.10.287.1260">
    <property type="match status" value="1"/>
</dbReference>
<dbReference type="Pfam" id="PF00924">
    <property type="entry name" value="MS_channel_2nd"/>
    <property type="match status" value="1"/>
</dbReference>
<name>A0ABS2GML4_9FIRM</name>
<dbReference type="InterPro" id="IPR006685">
    <property type="entry name" value="MscS_channel_2nd"/>
</dbReference>
<comment type="subcellular location">
    <subcellularLocation>
        <location evidence="1">Cell membrane</location>
        <topology evidence="1">Multi-pass membrane protein</topology>
    </subcellularLocation>
</comment>
<keyword evidence="5 8" id="KW-1133">Transmembrane helix</keyword>
<feature type="transmembrane region" description="Helical" evidence="8">
    <location>
        <begin position="94"/>
        <end position="111"/>
    </location>
</feature>
<gene>
    <name evidence="11" type="ORF">H9X81_08430</name>
</gene>
<evidence type="ECO:0000313" key="12">
    <source>
        <dbReference type="Proteomes" id="UP000724149"/>
    </source>
</evidence>
<dbReference type="RefSeq" id="WP_204721247.1">
    <property type="nucleotide sequence ID" value="NZ_JACSNR010000008.1"/>
</dbReference>
<dbReference type="Gene3D" id="3.30.70.100">
    <property type="match status" value="1"/>
</dbReference>
<dbReference type="SUPFAM" id="SSF82689">
    <property type="entry name" value="Mechanosensitive channel protein MscS (YggB), C-terminal domain"/>
    <property type="match status" value="1"/>
</dbReference>
<evidence type="ECO:0000313" key="11">
    <source>
        <dbReference type="EMBL" id="MBM6923712.1"/>
    </source>
</evidence>
<feature type="domain" description="Mechanosensitive ion channel MscS" evidence="9">
    <location>
        <begin position="135"/>
        <end position="199"/>
    </location>
</feature>
<evidence type="ECO:0000256" key="4">
    <source>
        <dbReference type="ARBA" id="ARBA00022692"/>
    </source>
</evidence>
<dbReference type="Pfam" id="PF21088">
    <property type="entry name" value="MS_channel_1st"/>
    <property type="match status" value="1"/>
</dbReference>
<comment type="similarity">
    <text evidence="2">Belongs to the MscS (TC 1.A.23) family.</text>
</comment>